<evidence type="ECO:0000313" key="2">
    <source>
        <dbReference type="Proteomes" id="UP001293254"/>
    </source>
</evidence>
<comment type="caution">
    <text evidence="1">The sequence shown here is derived from an EMBL/GenBank/DDBJ whole genome shotgun (WGS) entry which is preliminary data.</text>
</comment>
<reference evidence="1" key="1">
    <citation type="submission" date="2020-06" db="EMBL/GenBank/DDBJ databases">
        <authorList>
            <person name="Li T."/>
            <person name="Hu X."/>
            <person name="Zhang T."/>
            <person name="Song X."/>
            <person name="Zhang H."/>
            <person name="Dai N."/>
            <person name="Sheng W."/>
            <person name="Hou X."/>
            <person name="Wei L."/>
        </authorList>
    </citation>
    <scope>NUCLEOTIDE SEQUENCE</scope>
    <source>
        <strain evidence="1">3651</strain>
        <tissue evidence="1">Leaf</tissue>
    </source>
</reference>
<name>A0AAE1XRY6_9LAMI</name>
<reference evidence="1" key="2">
    <citation type="journal article" date="2024" name="Plant">
        <title>Genomic evolution and insights into agronomic trait innovations of Sesamum species.</title>
        <authorList>
            <person name="Miao H."/>
            <person name="Wang L."/>
            <person name="Qu L."/>
            <person name="Liu H."/>
            <person name="Sun Y."/>
            <person name="Le M."/>
            <person name="Wang Q."/>
            <person name="Wei S."/>
            <person name="Zheng Y."/>
            <person name="Lin W."/>
            <person name="Duan Y."/>
            <person name="Cao H."/>
            <person name="Xiong S."/>
            <person name="Wang X."/>
            <person name="Wei L."/>
            <person name="Li C."/>
            <person name="Ma Q."/>
            <person name="Ju M."/>
            <person name="Zhao R."/>
            <person name="Li G."/>
            <person name="Mu C."/>
            <person name="Tian Q."/>
            <person name="Mei H."/>
            <person name="Zhang T."/>
            <person name="Gao T."/>
            <person name="Zhang H."/>
        </authorList>
    </citation>
    <scope>NUCLEOTIDE SEQUENCE</scope>
    <source>
        <strain evidence="1">3651</strain>
    </source>
</reference>
<proteinExistence type="predicted"/>
<accession>A0AAE1XRY6</accession>
<protein>
    <submittedName>
        <fullName evidence="1">Uncharacterized protein</fullName>
    </submittedName>
</protein>
<keyword evidence="2" id="KW-1185">Reference proteome</keyword>
<dbReference type="Proteomes" id="UP001293254">
    <property type="component" value="Unassembled WGS sequence"/>
</dbReference>
<dbReference type="AlphaFoldDB" id="A0AAE1XRY6"/>
<dbReference type="EMBL" id="JACGWO010000010">
    <property type="protein sequence ID" value="KAK4416861.1"/>
    <property type="molecule type" value="Genomic_DNA"/>
</dbReference>
<sequence length="140" mass="15349">MKSRLKQRKPWICWKENSAAEGGGGGRAIGGDSDIGWLEVALAVGRLEAVPTVGRQRRRRLGGLRSDYRSRVGSLGSGVNWEIIFESKFTAIWVLGLIRLSEDDNIQHQQSRLEVEEQNRRLMCRDGNGSALGPAGSGSS</sequence>
<evidence type="ECO:0000313" key="1">
    <source>
        <dbReference type="EMBL" id="KAK4416861.1"/>
    </source>
</evidence>
<organism evidence="1 2">
    <name type="scientific">Sesamum alatum</name>
    <dbReference type="NCBI Taxonomy" id="300844"/>
    <lineage>
        <taxon>Eukaryota</taxon>
        <taxon>Viridiplantae</taxon>
        <taxon>Streptophyta</taxon>
        <taxon>Embryophyta</taxon>
        <taxon>Tracheophyta</taxon>
        <taxon>Spermatophyta</taxon>
        <taxon>Magnoliopsida</taxon>
        <taxon>eudicotyledons</taxon>
        <taxon>Gunneridae</taxon>
        <taxon>Pentapetalae</taxon>
        <taxon>asterids</taxon>
        <taxon>lamiids</taxon>
        <taxon>Lamiales</taxon>
        <taxon>Pedaliaceae</taxon>
        <taxon>Sesamum</taxon>
    </lineage>
</organism>
<gene>
    <name evidence="1" type="ORF">Salat_2511600</name>
</gene>